<name>G4RNZ9_THETK</name>
<evidence type="ECO:0000313" key="2">
    <source>
        <dbReference type="Proteomes" id="UP000002654"/>
    </source>
</evidence>
<dbReference type="InterPro" id="IPR036390">
    <property type="entry name" value="WH_DNA-bd_sf"/>
</dbReference>
<dbReference type="OrthoDB" id="24453at2157"/>
<dbReference type="AlphaFoldDB" id="G4RNZ9"/>
<dbReference type="PATRIC" id="fig|768679.9.peg.646"/>
<dbReference type="InterPro" id="IPR036388">
    <property type="entry name" value="WH-like_DNA-bd_sf"/>
</dbReference>
<protein>
    <submittedName>
        <fullName evidence="1">Predicted transcriptional regulator</fullName>
    </submittedName>
</protein>
<dbReference type="EMBL" id="FN869859">
    <property type="protein sequence ID" value="CCC81293.1"/>
    <property type="molecule type" value="Genomic_DNA"/>
</dbReference>
<dbReference type="Gene3D" id="1.10.10.10">
    <property type="entry name" value="Winged helix-like DNA-binding domain superfamily/Winged helix DNA-binding domain"/>
    <property type="match status" value="1"/>
</dbReference>
<dbReference type="HOGENOM" id="CLU_1444747_0_0_2"/>
<dbReference type="PaxDb" id="768679-TTX_0633"/>
<organism evidence="1 2">
    <name type="scientific">Thermoproteus tenax (strain ATCC 35583 / DSM 2078 / JCM 9277 / NBRC 100435 / Kra 1)</name>
    <dbReference type="NCBI Taxonomy" id="768679"/>
    <lineage>
        <taxon>Archaea</taxon>
        <taxon>Thermoproteota</taxon>
        <taxon>Thermoprotei</taxon>
        <taxon>Thermoproteales</taxon>
        <taxon>Thermoproteaceae</taxon>
        <taxon>Thermoproteus</taxon>
    </lineage>
</organism>
<gene>
    <name evidence="1" type="ordered locus">TTX_0633</name>
</gene>
<proteinExistence type="predicted"/>
<evidence type="ECO:0000313" key="1">
    <source>
        <dbReference type="EMBL" id="CCC81293.1"/>
    </source>
</evidence>
<reference evidence="1 2" key="1">
    <citation type="journal article" date="2011" name="PLoS ONE">
        <title>The complete genome sequence of Thermoproteus tenax: a physiologically versatile member of the Crenarchaeota.</title>
        <authorList>
            <person name="Siebers B."/>
            <person name="Zaparty M."/>
            <person name="Raddatz G."/>
            <person name="Tjaden B."/>
            <person name="Albers S.V."/>
            <person name="Bell S.D."/>
            <person name="Blombach F."/>
            <person name="Kletzin A."/>
            <person name="Kyrpides N."/>
            <person name="Lanz C."/>
            <person name="Plagens A."/>
            <person name="Rampp M."/>
            <person name="Rosinus A."/>
            <person name="von Jan M."/>
            <person name="Makarova K.S."/>
            <person name="Klenk H.P."/>
            <person name="Schuster S.C."/>
            <person name="Hensel R."/>
        </authorList>
    </citation>
    <scope>NUCLEOTIDE SEQUENCE [LARGE SCALE GENOMIC DNA]</scope>
    <source>
        <strain evidence="2">ATCC 35583 / DSM 2078 / JCM 9277 / NBRC 100435 / Kra 1</strain>
    </source>
</reference>
<dbReference type="Proteomes" id="UP000002654">
    <property type="component" value="Chromosome"/>
</dbReference>
<dbReference type="STRING" id="768679.TTX_0633"/>
<dbReference type="KEGG" id="ttn:TTX_0633"/>
<keyword evidence="2" id="KW-1185">Reference proteome</keyword>
<accession>G4RNZ9</accession>
<dbReference type="SUPFAM" id="SSF46785">
    <property type="entry name" value="Winged helix' DNA-binding domain"/>
    <property type="match status" value="1"/>
</dbReference>
<dbReference type="eggNOG" id="arCOG00747">
    <property type="taxonomic scope" value="Archaea"/>
</dbReference>
<sequence>MIFQSIFEKFNLNINDKEMAILASILANEPVTAYKIAVENRMHFSYVYKKVESFEKAELVGYYCEPYDGRKLYYLLPKGVILLLGHERPERLYIDKLRDKWHLKDWGDQEIIDLVNIIIRHYRPGMPINDIVMVAYALYTRYLAGDIAVGDRERGVLNKLFRRSFEALVSLISYDCLEKCKGRLASREYI</sequence>